<evidence type="ECO:0000313" key="1">
    <source>
        <dbReference type="EMBL" id="KAJ8108247.1"/>
    </source>
</evidence>
<accession>A0ACC2HYQ8</accession>
<organism evidence="1 2">
    <name type="scientific">Boeremia exigua</name>
    <dbReference type="NCBI Taxonomy" id="749465"/>
    <lineage>
        <taxon>Eukaryota</taxon>
        <taxon>Fungi</taxon>
        <taxon>Dikarya</taxon>
        <taxon>Ascomycota</taxon>
        <taxon>Pezizomycotina</taxon>
        <taxon>Dothideomycetes</taxon>
        <taxon>Pleosporomycetidae</taxon>
        <taxon>Pleosporales</taxon>
        <taxon>Pleosporineae</taxon>
        <taxon>Didymellaceae</taxon>
        <taxon>Boeremia</taxon>
    </lineage>
</organism>
<dbReference type="EMBL" id="JAPHNI010000777">
    <property type="protein sequence ID" value="KAJ8108247.1"/>
    <property type="molecule type" value="Genomic_DNA"/>
</dbReference>
<proteinExistence type="predicted"/>
<protein>
    <submittedName>
        <fullName evidence="1">Uncharacterized protein</fullName>
    </submittedName>
</protein>
<dbReference type="Proteomes" id="UP001153331">
    <property type="component" value="Unassembled WGS sequence"/>
</dbReference>
<gene>
    <name evidence="1" type="ORF">OPT61_g8304</name>
</gene>
<comment type="caution">
    <text evidence="1">The sequence shown here is derived from an EMBL/GenBank/DDBJ whole genome shotgun (WGS) entry which is preliminary data.</text>
</comment>
<keyword evidence="2" id="KW-1185">Reference proteome</keyword>
<evidence type="ECO:0000313" key="2">
    <source>
        <dbReference type="Proteomes" id="UP001153331"/>
    </source>
</evidence>
<reference evidence="1" key="1">
    <citation type="submission" date="2022-11" db="EMBL/GenBank/DDBJ databases">
        <title>Genome Sequence of Boeremia exigua.</title>
        <authorList>
            <person name="Buettner E."/>
        </authorList>
    </citation>
    <scope>NUCLEOTIDE SEQUENCE</scope>
    <source>
        <strain evidence="1">CU02</strain>
    </source>
</reference>
<name>A0ACC2HYQ8_9PLEO</name>
<sequence>MPSLSTLFGFGAATLFSVASATKYAPVDTFPGSSFFDHFDFVTEEKTNGFVKYVDRARAEDKKYIRYEGGDAIFGVDYESKLNSANGGDIGRESVRLEGRKDYNKGLFVLDVKHMPGGSCGTWPAFWSLGRAEWPTGGEIDILEGVNKNTANTFVLHTDTKCKVNGLGQTGIQSQTDCAYDTNGSLGCGVTDTRTRSYGTDFNANNGGYYVTEWQAEGIKIWFFPRGSEPKSLTSSEPDTSEFGLPAASFQGDCDIEKRFMDQRFIFTNTFCGDWAGNVYAQSGCPMYQGLDGMASCKKYVAEHPEVFKEAYWRVGSFKTFNKRSLTSSSSVAPSSTRQASSSSTRVSSSSTRASSSTVQTSSSSSRASSSTQTLSSSTRVSSSSTAASSSSVHVSSTSTQASSTSTRVSSSSAPVFSSSVHVSSSSVQISSSSVIRSSSAVSSSSAHVSSSSAHTSSSVAHSSSVASSTAASSSAVSSSVAHSSASTSVAPSSSVYPSSTAVNSSSSSYDVSSSVTDEYSSTVSASTSSGISLSASSGHVSSSVPTLSASETSYPHDSSSTVSSVSVTETSYSQESSSVYPSTSASDISSVYPSSSSTVDVSGIYPTNTPSASSSGIYPSETQGSSVGYSSGTSSSAYPDVTSSYAVDSTTSCSTLSSSTSVPVYSVYPEDNGDSYETVSSKTPDVSSTTSEYPVTSSKTADYDSYPTASTKTPDYVASSSSSAYGSGYPASTPVYHAFIRRRPEAH</sequence>